<organism evidence="2 3">
    <name type="scientific">Tetradesmus obliquus</name>
    <name type="common">Green alga</name>
    <name type="synonym">Acutodesmus obliquus</name>
    <dbReference type="NCBI Taxonomy" id="3088"/>
    <lineage>
        <taxon>Eukaryota</taxon>
        <taxon>Viridiplantae</taxon>
        <taxon>Chlorophyta</taxon>
        <taxon>core chlorophytes</taxon>
        <taxon>Chlorophyceae</taxon>
        <taxon>CS clade</taxon>
        <taxon>Sphaeropleales</taxon>
        <taxon>Scenedesmaceae</taxon>
        <taxon>Tetradesmus</taxon>
    </lineage>
</organism>
<evidence type="ECO:0000256" key="1">
    <source>
        <dbReference type="SAM" id="MobiDB-lite"/>
    </source>
</evidence>
<feature type="compositionally biased region" description="Basic residues" evidence="1">
    <location>
        <begin position="225"/>
        <end position="234"/>
    </location>
</feature>
<dbReference type="EMBL" id="FNXT01000671">
    <property type="protein sequence ID" value="SZX65892.1"/>
    <property type="molecule type" value="Genomic_DNA"/>
</dbReference>
<keyword evidence="3" id="KW-1185">Reference proteome</keyword>
<evidence type="ECO:0000313" key="3">
    <source>
        <dbReference type="Proteomes" id="UP000256970"/>
    </source>
</evidence>
<accession>A0A383VMB8</accession>
<dbReference type="PANTHER" id="PTHR35866">
    <property type="entry name" value="PUTATIVE-RELATED"/>
    <property type="match status" value="1"/>
</dbReference>
<dbReference type="AlphaFoldDB" id="A0A383VMB8"/>
<dbReference type="Pfam" id="PF03692">
    <property type="entry name" value="CxxCxxCC"/>
    <property type="match status" value="1"/>
</dbReference>
<gene>
    <name evidence="2" type="ORF">BQ4739_LOCUS6356</name>
</gene>
<name>A0A383VMB8_TETOB</name>
<evidence type="ECO:0008006" key="4">
    <source>
        <dbReference type="Google" id="ProtNLM"/>
    </source>
</evidence>
<dbReference type="PANTHER" id="PTHR35866:SF1">
    <property type="entry name" value="YKGJ FAMILY CYSTEINE CLUSTER PROTEIN"/>
    <property type="match status" value="1"/>
</dbReference>
<feature type="compositionally biased region" description="Low complexity" evidence="1">
    <location>
        <begin position="235"/>
        <end position="276"/>
    </location>
</feature>
<protein>
    <recommendedName>
        <fullName evidence="4">YkgJ family cysteine cluster protein</fullName>
    </recommendedName>
</protein>
<reference evidence="2 3" key="1">
    <citation type="submission" date="2016-10" db="EMBL/GenBank/DDBJ databases">
        <authorList>
            <person name="Cai Z."/>
        </authorList>
    </citation>
    <scope>NUCLEOTIDE SEQUENCE [LARGE SCALE GENOMIC DNA]</scope>
</reference>
<dbReference type="InterPro" id="IPR005358">
    <property type="entry name" value="Puta_zinc/iron-chelating_dom"/>
</dbReference>
<evidence type="ECO:0000313" key="2">
    <source>
        <dbReference type="EMBL" id="SZX65892.1"/>
    </source>
</evidence>
<sequence length="296" mass="32318">MRTLSGTAQLQSAPDSAHGVQLSVWRHHVTHRTPFHKPKRACQGRSRAANSDMASAATVTAASSSAAARPDPGLESFKALIGERRFHCTQCGKCCTGAGEVWVSDAEAANIARYLNLPLARFLALHCHAYSKVEGFRLLRSNMESETRDCTFLRPDNTCAIHPVRPLQCSTYPWWPELMDEKEWQQEKADICEGFDHPDAPPTDLDAAAQQLRIATMQEYQKRLAYKPSRKQSKKAAAAAKQQQAGSSSSDAGSSSSSSSSSSRSVAAASSSSDSSWQEKLQKLQSMLDVSSEEQL</sequence>
<dbReference type="Proteomes" id="UP000256970">
    <property type="component" value="Unassembled WGS sequence"/>
</dbReference>
<proteinExistence type="predicted"/>
<feature type="region of interest" description="Disordered" evidence="1">
    <location>
        <begin position="225"/>
        <end position="296"/>
    </location>
</feature>